<evidence type="ECO:0000256" key="1">
    <source>
        <dbReference type="ARBA" id="ARBA00022723"/>
    </source>
</evidence>
<dbReference type="PANTHER" id="PTHR43401:SF2">
    <property type="entry name" value="L-THREONINE 3-DEHYDROGENASE"/>
    <property type="match status" value="1"/>
</dbReference>
<dbReference type="InterPro" id="IPR002328">
    <property type="entry name" value="ADH_Zn_CS"/>
</dbReference>
<evidence type="ECO:0000259" key="5">
    <source>
        <dbReference type="Pfam" id="PF00107"/>
    </source>
</evidence>
<dbReference type="GO" id="GO:0008270">
    <property type="term" value="F:zinc ion binding"/>
    <property type="evidence" value="ECO:0007669"/>
    <property type="project" value="InterPro"/>
</dbReference>
<comment type="cofactor">
    <cofactor evidence="4">
        <name>Zn(2+)</name>
        <dbReference type="ChEBI" id="CHEBI:29105"/>
    </cofactor>
</comment>
<evidence type="ECO:0000256" key="2">
    <source>
        <dbReference type="ARBA" id="ARBA00022833"/>
    </source>
</evidence>
<dbReference type="Gene3D" id="3.90.180.10">
    <property type="entry name" value="Medium-chain alcohol dehydrogenases, catalytic domain"/>
    <property type="match status" value="2"/>
</dbReference>
<evidence type="ECO:0000259" key="6">
    <source>
        <dbReference type="Pfam" id="PF08240"/>
    </source>
</evidence>
<proteinExistence type="inferred from homology"/>
<keyword evidence="3" id="KW-0560">Oxidoreductase</keyword>
<protein>
    <submittedName>
        <fullName evidence="7">Dehydrogenase</fullName>
    </submittedName>
</protein>
<dbReference type="Pfam" id="PF08240">
    <property type="entry name" value="ADH_N"/>
    <property type="match status" value="1"/>
</dbReference>
<evidence type="ECO:0000313" key="8">
    <source>
        <dbReference type="Proteomes" id="UP000184604"/>
    </source>
</evidence>
<name>A0A1L5F4Y4_CLOKL</name>
<dbReference type="PANTHER" id="PTHR43401">
    <property type="entry name" value="L-THREONINE 3-DEHYDROGENASE"/>
    <property type="match status" value="1"/>
</dbReference>
<organism evidence="7 8">
    <name type="scientific">Clostridium kluyveri</name>
    <dbReference type="NCBI Taxonomy" id="1534"/>
    <lineage>
        <taxon>Bacteria</taxon>
        <taxon>Bacillati</taxon>
        <taxon>Bacillota</taxon>
        <taxon>Clostridia</taxon>
        <taxon>Eubacteriales</taxon>
        <taxon>Clostridiaceae</taxon>
        <taxon>Clostridium</taxon>
    </lineage>
</organism>
<dbReference type="InterPro" id="IPR013154">
    <property type="entry name" value="ADH-like_N"/>
</dbReference>
<accession>A0A1L5F4Y4</accession>
<keyword evidence="2 4" id="KW-0862">Zinc</keyword>
<evidence type="ECO:0000313" key="7">
    <source>
        <dbReference type="EMBL" id="APM37900.1"/>
    </source>
</evidence>
<dbReference type="PROSITE" id="PS00059">
    <property type="entry name" value="ADH_ZINC"/>
    <property type="match status" value="1"/>
</dbReference>
<dbReference type="EMBL" id="CP018335">
    <property type="protein sequence ID" value="APM37900.1"/>
    <property type="molecule type" value="Genomic_DNA"/>
</dbReference>
<dbReference type="GO" id="GO:0016491">
    <property type="term" value="F:oxidoreductase activity"/>
    <property type="evidence" value="ECO:0007669"/>
    <property type="project" value="UniProtKB-KW"/>
</dbReference>
<dbReference type="SUPFAM" id="SSF50129">
    <property type="entry name" value="GroES-like"/>
    <property type="match status" value="1"/>
</dbReference>
<dbReference type="OrthoDB" id="9769198at2"/>
<gene>
    <name evidence="7" type="ORF">BS101_03685</name>
</gene>
<feature type="domain" description="Alcohol dehydrogenase-like N-terminal" evidence="6">
    <location>
        <begin position="41"/>
        <end position="129"/>
    </location>
</feature>
<keyword evidence="1 4" id="KW-0479">Metal-binding</keyword>
<dbReference type="InterPro" id="IPR050129">
    <property type="entry name" value="Zn_alcohol_dh"/>
</dbReference>
<dbReference type="Pfam" id="PF00107">
    <property type="entry name" value="ADH_zinc_N"/>
    <property type="match status" value="1"/>
</dbReference>
<evidence type="ECO:0000256" key="3">
    <source>
        <dbReference type="ARBA" id="ARBA00023002"/>
    </source>
</evidence>
<dbReference type="Proteomes" id="UP000184604">
    <property type="component" value="Chromosome"/>
</dbReference>
<comment type="similarity">
    <text evidence="4">Belongs to the zinc-containing alcohol dehydrogenase family.</text>
</comment>
<evidence type="ECO:0000256" key="4">
    <source>
        <dbReference type="RuleBase" id="RU361277"/>
    </source>
</evidence>
<dbReference type="SUPFAM" id="SSF51735">
    <property type="entry name" value="NAD(P)-binding Rossmann-fold domains"/>
    <property type="match status" value="1"/>
</dbReference>
<dbReference type="InterPro" id="IPR013149">
    <property type="entry name" value="ADH-like_C"/>
</dbReference>
<dbReference type="InterPro" id="IPR011032">
    <property type="entry name" value="GroES-like_sf"/>
</dbReference>
<reference evidence="7 8" key="1">
    <citation type="submission" date="2016-12" db="EMBL/GenBank/DDBJ databases">
        <title>Complete genome sequence of Clostridium kluyveri JZZ isolated from the pit mud of a Chinese flavor liquor-making factory.</title>
        <authorList>
            <person name="Wang Y."/>
        </authorList>
    </citation>
    <scope>NUCLEOTIDE SEQUENCE [LARGE SCALE GENOMIC DNA]</scope>
    <source>
        <strain evidence="7 8">JZZ</strain>
    </source>
</reference>
<dbReference type="Gene3D" id="3.40.50.720">
    <property type="entry name" value="NAD(P)-binding Rossmann-like Domain"/>
    <property type="match status" value="1"/>
</dbReference>
<feature type="domain" description="Alcohol dehydrogenase-like C-terminal" evidence="5">
    <location>
        <begin position="180"/>
        <end position="330"/>
    </location>
</feature>
<sequence length="370" mass="41409">MIRRIIMYETRRNKNKLTMKALIYKGIKHVELQEKKIPICGQDDVIIRNMRAGICGSDVTGYLYGGEKVAIYPGREFGHEMVGYVYEKGENVTCVEVGSRVFVDPTFCTPNPYEADMAGAFSQYVRVQNAKEGYNLYILPDNLSYDDAVLIEPFSVGTHGKNTPQVKSDENVLVIGAGTIGLCAMSSLMARGNKKVAVLDMDDNRLKVVEKMGGIGFNSKQGIESTEKFLEEYFGVMANKNHRIDMKDGRVMVTENSVIDIDVVIDCAGVSEFVDEFMKHAKQHARYSCVALHKKEVSIRFHEVMSTQCVLMGSRGYTSEDINEVIDNLSQNNSKVTEIITHVFKLEDAKEAFEMASSPDKAIKVVLNME</sequence>
<dbReference type="InterPro" id="IPR036291">
    <property type="entry name" value="NAD(P)-bd_dom_sf"/>
</dbReference>
<dbReference type="AlphaFoldDB" id="A0A1L5F4Y4"/>